<name>A0ABR9D6Q1_9GAMM</name>
<feature type="chain" id="PRO_5045361934" evidence="3">
    <location>
        <begin position="19"/>
        <end position="210"/>
    </location>
</feature>
<dbReference type="PROSITE" id="PS00530">
    <property type="entry name" value="RNASE_T2_1"/>
    <property type="match status" value="1"/>
</dbReference>
<evidence type="ECO:0000256" key="1">
    <source>
        <dbReference type="ARBA" id="ARBA00007469"/>
    </source>
</evidence>
<dbReference type="InterPro" id="IPR033130">
    <property type="entry name" value="RNase_T2_His_AS_2"/>
</dbReference>
<dbReference type="PANTHER" id="PTHR11240:SF22">
    <property type="entry name" value="RIBONUCLEASE T2"/>
    <property type="match status" value="1"/>
</dbReference>
<organism evidence="4 5">
    <name type="scientific">Methylomonas albis</name>
    <dbReference type="NCBI Taxonomy" id="1854563"/>
    <lineage>
        <taxon>Bacteria</taxon>
        <taxon>Pseudomonadati</taxon>
        <taxon>Pseudomonadota</taxon>
        <taxon>Gammaproteobacteria</taxon>
        <taxon>Methylococcales</taxon>
        <taxon>Methylococcaceae</taxon>
        <taxon>Methylomonas</taxon>
    </lineage>
</organism>
<dbReference type="PROSITE" id="PS00531">
    <property type="entry name" value="RNASE_T2_2"/>
    <property type="match status" value="1"/>
</dbReference>
<evidence type="ECO:0000313" key="4">
    <source>
        <dbReference type="EMBL" id="MBD9357909.1"/>
    </source>
</evidence>
<evidence type="ECO:0000313" key="5">
    <source>
        <dbReference type="Proteomes" id="UP000652176"/>
    </source>
</evidence>
<dbReference type="Proteomes" id="UP000652176">
    <property type="component" value="Unassembled WGS sequence"/>
</dbReference>
<dbReference type="Gene3D" id="3.90.730.10">
    <property type="entry name" value="Ribonuclease T2-like"/>
    <property type="match status" value="1"/>
</dbReference>
<comment type="similarity">
    <text evidence="1 2">Belongs to the RNase T2 family.</text>
</comment>
<dbReference type="InterPro" id="IPR001568">
    <property type="entry name" value="RNase_T2-like"/>
</dbReference>
<reference evidence="4 5" key="1">
    <citation type="submission" date="2020-09" db="EMBL/GenBank/DDBJ databases">
        <title>Methylomonas albis sp. nov. and Methylomonas fluvii sp. nov.: Two cold-adapted methanotrophs from the River Elbe and an amended description of Methylovulum psychrotolerans strain Eb1.</title>
        <authorList>
            <person name="Bussmann I.K."/>
            <person name="Klings K.-W."/>
            <person name="Warnstedt J."/>
            <person name="Hoppert M."/>
            <person name="Saborowski A."/>
            <person name="Horn F."/>
            <person name="Liebner S."/>
        </authorList>
    </citation>
    <scope>NUCLEOTIDE SEQUENCE [LARGE SCALE GENOMIC DNA]</scope>
    <source>
        <strain evidence="4 5">EbA</strain>
    </source>
</reference>
<comment type="caution">
    <text evidence="4">The sequence shown here is derived from an EMBL/GenBank/DDBJ whole genome shotgun (WGS) entry which is preliminary data.</text>
</comment>
<keyword evidence="3" id="KW-0732">Signal</keyword>
<accession>A0ABR9D6Q1</accession>
<evidence type="ECO:0000256" key="2">
    <source>
        <dbReference type="RuleBase" id="RU004328"/>
    </source>
</evidence>
<dbReference type="SUPFAM" id="SSF55895">
    <property type="entry name" value="Ribonuclease Rh-like"/>
    <property type="match status" value="1"/>
</dbReference>
<dbReference type="InterPro" id="IPR036430">
    <property type="entry name" value="RNase_T2-like_sf"/>
</dbReference>
<dbReference type="Pfam" id="PF00445">
    <property type="entry name" value="Ribonuclease_T2"/>
    <property type="match status" value="1"/>
</dbReference>
<protein>
    <submittedName>
        <fullName evidence="4">Ribonuclease</fullName>
    </submittedName>
</protein>
<dbReference type="InterPro" id="IPR018188">
    <property type="entry name" value="RNase_T2_His_AS_1"/>
</dbReference>
<gene>
    <name evidence="4" type="ORF">IE877_18885</name>
</gene>
<dbReference type="EMBL" id="JACXSS010000001">
    <property type="protein sequence ID" value="MBD9357909.1"/>
    <property type="molecule type" value="Genomic_DNA"/>
</dbReference>
<dbReference type="PANTHER" id="PTHR11240">
    <property type="entry name" value="RIBONUCLEASE T2"/>
    <property type="match status" value="1"/>
</dbReference>
<sequence>MKYFLLLLLAAFAANALANGKPGKFDGYMLALSWSPTYCEEQPKDWEQCGKKLGLVLHGLWPQYNVGYPSFCTKEAYAASQAQAFPELYPSEFLFEHEWEKHGTCSGLTQTGYFQLSQALKGKVAIPEAYQQPKTPFRTSSDGLKTAFTEANPWLQEQAIAAFCSGGGRFFKEIFVCLDKRGAATSCGADIVKNAAKSCGQKDFLVRNIK</sequence>
<feature type="signal peptide" evidence="3">
    <location>
        <begin position="1"/>
        <end position="18"/>
    </location>
</feature>
<dbReference type="RefSeq" id="WP_192376157.1">
    <property type="nucleotide sequence ID" value="NZ_CAJHIV010000001.1"/>
</dbReference>
<proteinExistence type="inferred from homology"/>
<keyword evidence="5" id="KW-1185">Reference proteome</keyword>
<evidence type="ECO:0000256" key="3">
    <source>
        <dbReference type="SAM" id="SignalP"/>
    </source>
</evidence>